<feature type="chain" id="PRO_5046516460" evidence="8">
    <location>
        <begin position="24"/>
        <end position="603"/>
    </location>
</feature>
<dbReference type="InterPro" id="IPR028082">
    <property type="entry name" value="Peripla_BP_I"/>
</dbReference>
<keyword evidence="7" id="KW-0449">Lipoprotein</keyword>
<evidence type="ECO:0000256" key="7">
    <source>
        <dbReference type="ARBA" id="ARBA00023288"/>
    </source>
</evidence>
<sequence>MTDRLRLLLFVCLFGLVSACTTAPESPLGELPRTPQATTQELLQQAQTAAPAEARLLRLTAAEQSYQQGNPQQARSILETIETDSLPPAQQVFANTLQAELAMQAGEPELALQAVLHPSFEILHELPADQQLRSHLIRADAFEANGQTMPALRERVFVAPLLSGQPARDNHQAIWPLVSALPAEELQPTGDPDLDGWLALAASIGQAPTVRQQQAAIDGWLERHPGHPAARELPEALVRLREMTDEPITRVALLLPMQGQLASVAEALRDGFLSAHLQAQQTGEALSHIELYDSSHFASLDALYRQAEADRVQLVIGPLDKDQVRQLGSRDQLPINTLALNYSDAGQQVPPQLFQFGLAAEDEAREAARRAWVDGHRSAIALTPRGDWGSRVLQAFRNAWLEQGGELIAAEPLAEPIALANQIAELLQLREGEAGRRVTGSDGATITAQPVRRQDIDFLFLAASPQQAQQVKPTLAFQYAADLPVYSTSHLHAANNDRNQYLDLEGIRFAETPWLLDPEQRLRQQVEQQWPQAGGSLGRLYAMGADAYLLASRLNQLLAFPDMRIEGHSGTLSLGAHQRIERALPWAEFRDGNVVPLGDSPAR</sequence>
<evidence type="ECO:0000313" key="9">
    <source>
        <dbReference type="EMBL" id="MFC3607182.1"/>
    </source>
</evidence>
<dbReference type="Gene3D" id="1.25.40.650">
    <property type="match status" value="1"/>
</dbReference>
<keyword evidence="1 8" id="KW-0732">Signal</keyword>
<dbReference type="InterPro" id="IPR011990">
    <property type="entry name" value="TPR-like_helical_dom_sf"/>
</dbReference>
<dbReference type="PANTHER" id="PTHR38038">
    <property type="entry name" value="PENICILLIN-BINDING PROTEIN ACTIVATOR LPOA"/>
    <property type="match status" value="1"/>
</dbReference>
<keyword evidence="6" id="KW-0998">Cell outer membrane</keyword>
<dbReference type="SUPFAM" id="SSF53822">
    <property type="entry name" value="Periplasmic binding protein-like I"/>
    <property type="match status" value="1"/>
</dbReference>
<organism evidence="9 10">
    <name type="scientific">Stutzerimonas tarimensis</name>
    <dbReference type="NCBI Taxonomy" id="1507735"/>
    <lineage>
        <taxon>Bacteria</taxon>
        <taxon>Pseudomonadati</taxon>
        <taxon>Pseudomonadota</taxon>
        <taxon>Gammaproteobacteria</taxon>
        <taxon>Pseudomonadales</taxon>
        <taxon>Pseudomonadaceae</taxon>
        <taxon>Stutzerimonas</taxon>
    </lineage>
</organism>
<dbReference type="PANTHER" id="PTHR38038:SF1">
    <property type="entry name" value="PENICILLIN-BINDING PROTEIN ACTIVATOR LPOA"/>
    <property type="match status" value="1"/>
</dbReference>
<dbReference type="Proteomes" id="UP001595630">
    <property type="component" value="Unassembled WGS sequence"/>
</dbReference>
<evidence type="ECO:0000256" key="2">
    <source>
        <dbReference type="ARBA" id="ARBA00022960"/>
    </source>
</evidence>
<reference evidence="10" key="1">
    <citation type="journal article" date="2019" name="Int. J. Syst. Evol. Microbiol.">
        <title>The Global Catalogue of Microorganisms (GCM) 10K type strain sequencing project: providing services to taxonomists for standard genome sequencing and annotation.</title>
        <authorList>
            <consortium name="The Broad Institute Genomics Platform"/>
            <consortium name="The Broad Institute Genome Sequencing Center for Infectious Disease"/>
            <person name="Wu L."/>
            <person name="Ma J."/>
        </authorList>
    </citation>
    <scope>NUCLEOTIDE SEQUENCE [LARGE SCALE GENOMIC DNA]</scope>
    <source>
        <strain evidence="10">KCTC 42447</strain>
    </source>
</reference>
<dbReference type="Pfam" id="PF04348">
    <property type="entry name" value="LppC"/>
    <property type="match status" value="1"/>
</dbReference>
<evidence type="ECO:0000256" key="5">
    <source>
        <dbReference type="ARBA" id="ARBA00023139"/>
    </source>
</evidence>
<dbReference type="CDD" id="cd06339">
    <property type="entry name" value="PBP1_YraM_LppC_lipoprotein-like"/>
    <property type="match status" value="1"/>
</dbReference>
<evidence type="ECO:0000256" key="8">
    <source>
        <dbReference type="SAM" id="SignalP"/>
    </source>
</evidence>
<evidence type="ECO:0000256" key="4">
    <source>
        <dbReference type="ARBA" id="ARBA00023136"/>
    </source>
</evidence>
<evidence type="ECO:0000256" key="6">
    <source>
        <dbReference type="ARBA" id="ARBA00023237"/>
    </source>
</evidence>
<name>A0ABV7T2N9_9GAMM</name>
<evidence type="ECO:0000256" key="1">
    <source>
        <dbReference type="ARBA" id="ARBA00022729"/>
    </source>
</evidence>
<dbReference type="PROSITE" id="PS51257">
    <property type="entry name" value="PROKAR_LIPOPROTEIN"/>
    <property type="match status" value="1"/>
</dbReference>
<protein>
    <submittedName>
        <fullName evidence="9">Penicillin-binding protein activator</fullName>
    </submittedName>
</protein>
<keyword evidence="3" id="KW-0573">Peptidoglycan synthesis</keyword>
<keyword evidence="5" id="KW-0564">Palmitate</keyword>
<keyword evidence="4" id="KW-0472">Membrane</keyword>
<evidence type="ECO:0000256" key="3">
    <source>
        <dbReference type="ARBA" id="ARBA00022984"/>
    </source>
</evidence>
<comment type="caution">
    <text evidence="9">The sequence shown here is derived from an EMBL/GenBank/DDBJ whole genome shotgun (WGS) entry which is preliminary data.</text>
</comment>
<dbReference type="Gene3D" id="3.40.50.2300">
    <property type="match status" value="2"/>
</dbReference>
<keyword evidence="10" id="KW-1185">Reference proteome</keyword>
<evidence type="ECO:0000313" key="10">
    <source>
        <dbReference type="Proteomes" id="UP001595630"/>
    </source>
</evidence>
<accession>A0ABV7T2N9</accession>
<proteinExistence type="predicted"/>
<dbReference type="Gene3D" id="1.25.40.10">
    <property type="entry name" value="Tetratricopeptide repeat domain"/>
    <property type="match status" value="1"/>
</dbReference>
<feature type="signal peptide" evidence="8">
    <location>
        <begin position="1"/>
        <end position="23"/>
    </location>
</feature>
<gene>
    <name evidence="9" type="ORF">ACFOMF_05240</name>
</gene>
<dbReference type="RefSeq" id="WP_386361920.1">
    <property type="nucleotide sequence ID" value="NZ_JBHRXZ010000015.1"/>
</dbReference>
<dbReference type="EMBL" id="JBHRXZ010000015">
    <property type="protein sequence ID" value="MFC3607182.1"/>
    <property type="molecule type" value="Genomic_DNA"/>
</dbReference>
<keyword evidence="2" id="KW-0133">Cell shape</keyword>
<dbReference type="InterPro" id="IPR007443">
    <property type="entry name" value="LpoA"/>
</dbReference>